<organism evidence="1">
    <name type="scientific">hydrothermal vent metagenome</name>
    <dbReference type="NCBI Taxonomy" id="652676"/>
    <lineage>
        <taxon>unclassified sequences</taxon>
        <taxon>metagenomes</taxon>
        <taxon>ecological metagenomes</taxon>
    </lineage>
</organism>
<dbReference type="EMBL" id="FPHG01000027">
    <property type="protein sequence ID" value="SFV54932.1"/>
    <property type="molecule type" value="Genomic_DNA"/>
</dbReference>
<evidence type="ECO:0000313" key="1">
    <source>
        <dbReference type="EMBL" id="SFV54932.1"/>
    </source>
</evidence>
<protein>
    <recommendedName>
        <fullName evidence="2">Co-chaperone DjlA N-terminal domain-containing protein</fullName>
    </recommendedName>
</protein>
<evidence type="ECO:0008006" key="2">
    <source>
        <dbReference type="Google" id="ProtNLM"/>
    </source>
</evidence>
<proteinExistence type="predicted"/>
<accession>A0A1W1BN66</accession>
<name>A0A1W1BN66_9ZZZZ</name>
<reference evidence="1" key="1">
    <citation type="submission" date="2016-10" db="EMBL/GenBank/DDBJ databases">
        <authorList>
            <person name="de Groot N.N."/>
        </authorList>
    </citation>
    <scope>NUCLEOTIDE SEQUENCE</scope>
</reference>
<dbReference type="AlphaFoldDB" id="A0A1W1BN66"/>
<gene>
    <name evidence="1" type="ORF">MNB_SV-9-15</name>
</gene>
<sequence length="144" mass="17311">MKNIKRKLIKMFREFLVYHNKSLEFRAKLLTLMVASDNDINPCEDKLLRIIANEIYSNNSDRANLLIDTVYEYAIKIKTNNGLNFEHLIMLVEKETKTVKRFEKKIDIELLNRFSECIDDEDDKIFNKRIIEFLENLKKEYRDT</sequence>